<comment type="caution">
    <text evidence="1">The sequence shown here is derived from an EMBL/GenBank/DDBJ whole genome shotgun (WGS) entry which is preliminary data.</text>
</comment>
<dbReference type="Proteomes" id="UP001432027">
    <property type="component" value="Unassembled WGS sequence"/>
</dbReference>
<protein>
    <recommendedName>
        <fullName evidence="3">F-box domain-containing protein</fullName>
    </recommendedName>
</protein>
<keyword evidence="2" id="KW-1185">Reference proteome</keyword>
<dbReference type="AlphaFoldDB" id="A0AAV5SQU5"/>
<dbReference type="EMBL" id="BTSX01000002">
    <property type="protein sequence ID" value="GMS82539.1"/>
    <property type="molecule type" value="Genomic_DNA"/>
</dbReference>
<accession>A0AAV5SQU5</accession>
<evidence type="ECO:0000313" key="2">
    <source>
        <dbReference type="Proteomes" id="UP001432027"/>
    </source>
</evidence>
<reference evidence="1" key="1">
    <citation type="submission" date="2023-10" db="EMBL/GenBank/DDBJ databases">
        <title>Genome assembly of Pristionchus species.</title>
        <authorList>
            <person name="Yoshida K."/>
            <person name="Sommer R.J."/>
        </authorList>
    </citation>
    <scope>NUCLEOTIDE SEQUENCE</scope>
    <source>
        <strain evidence="1">RS0144</strain>
    </source>
</reference>
<feature type="non-terminal residue" evidence="1">
    <location>
        <position position="1"/>
    </location>
</feature>
<organism evidence="1 2">
    <name type="scientific">Pristionchus entomophagus</name>
    <dbReference type="NCBI Taxonomy" id="358040"/>
    <lineage>
        <taxon>Eukaryota</taxon>
        <taxon>Metazoa</taxon>
        <taxon>Ecdysozoa</taxon>
        <taxon>Nematoda</taxon>
        <taxon>Chromadorea</taxon>
        <taxon>Rhabditida</taxon>
        <taxon>Rhabditina</taxon>
        <taxon>Diplogasteromorpha</taxon>
        <taxon>Diplogasteroidea</taxon>
        <taxon>Neodiplogasteridae</taxon>
        <taxon>Pristionchus</taxon>
    </lineage>
</organism>
<evidence type="ECO:0000313" key="1">
    <source>
        <dbReference type="EMBL" id="GMS82539.1"/>
    </source>
</evidence>
<name>A0AAV5SQU5_9BILA</name>
<sequence length="170" mass="20387">KHRMCRLILADLPSDIIRKIIRMEQASLDRMRLVSCRWNSMAVAHLTNRKRLPIIKSFRWKRDYMYSTIGHVYINICLQHKYLNYFGVESWKIKHYPFMLKYDEVIKLATRFTNIGRNDNFVNRLTRFFGRCSRIESLELERVNPIILKTSMKDVIVDKLSIKPFDKGES</sequence>
<evidence type="ECO:0008006" key="3">
    <source>
        <dbReference type="Google" id="ProtNLM"/>
    </source>
</evidence>
<proteinExistence type="predicted"/>
<gene>
    <name evidence="1" type="ORF">PENTCL1PPCAC_4714</name>
</gene>